<accession>A0A9P0XCZ6</accession>
<comment type="caution">
    <text evidence="4">The sequence shown here is derived from an EMBL/GenBank/DDBJ whole genome shotgun (WGS) entry which is preliminary data.</text>
</comment>
<dbReference type="GO" id="GO:0005730">
    <property type="term" value="C:nucleolus"/>
    <property type="evidence" value="ECO:0007669"/>
    <property type="project" value="TreeGrafter"/>
</dbReference>
<evidence type="ECO:0000313" key="4">
    <source>
        <dbReference type="EMBL" id="CAH4030269.1"/>
    </source>
</evidence>
<evidence type="ECO:0000259" key="3">
    <source>
        <dbReference type="Pfam" id="PF16201"/>
    </source>
</evidence>
<gene>
    <name evidence="4" type="ORF">PIBRA_LOCUS6935</name>
</gene>
<evidence type="ECO:0008006" key="6">
    <source>
        <dbReference type="Google" id="ProtNLM"/>
    </source>
</evidence>
<dbReference type="GO" id="GO:0000463">
    <property type="term" value="P:maturation of LSU-rRNA from tricistronic rRNA transcript (SSU-rRNA, 5.8S rRNA, LSU-rRNA)"/>
    <property type="evidence" value="ECO:0007669"/>
    <property type="project" value="TreeGrafter"/>
</dbReference>
<dbReference type="GO" id="GO:0000466">
    <property type="term" value="P:maturation of 5.8S rRNA from tricistronic rRNA transcript (SSU-rRNA, 5.8S rRNA, LSU-rRNA)"/>
    <property type="evidence" value="ECO:0007669"/>
    <property type="project" value="TreeGrafter"/>
</dbReference>
<dbReference type="Pfam" id="PF11707">
    <property type="entry name" value="Npa1"/>
    <property type="match status" value="1"/>
</dbReference>
<name>A0A9P0XCZ6_PIEBR</name>
<feature type="region of interest" description="Disordered" evidence="1">
    <location>
        <begin position="1"/>
        <end position="37"/>
    </location>
</feature>
<keyword evidence="5" id="KW-1185">Reference proteome</keyword>
<dbReference type="InterPro" id="IPR016024">
    <property type="entry name" value="ARM-type_fold"/>
</dbReference>
<feature type="domain" description="URB1 C-terminal" evidence="3">
    <location>
        <begin position="1599"/>
        <end position="1805"/>
    </location>
</feature>
<dbReference type="InterPro" id="IPR039844">
    <property type="entry name" value="URB1"/>
</dbReference>
<feature type="compositionally biased region" description="Basic and acidic residues" evidence="1">
    <location>
        <begin position="1"/>
        <end position="21"/>
    </location>
</feature>
<dbReference type="InterPro" id="IPR032436">
    <property type="entry name" value="URB1_C"/>
</dbReference>
<evidence type="ECO:0000256" key="1">
    <source>
        <dbReference type="SAM" id="MobiDB-lite"/>
    </source>
</evidence>
<sequence length="1959" mass="226676">MGKRKYKDDEESIKRLKKSSDTEDENQPPQPQPEQNYLKLQPNFDIKHFRKELAEKQGQTMALTQFLQVCLNPDSDMDYLAEYLRVGGNSHEILRQISSENKKNLSLATPTFHIFHLLILKVQSSMPHMITITEEACRYFLNTFIPTVEIMISENSGPRHRKIILNLLTSMVTLSSDLGVEVLNQVPLTPKHLQYIVEKPNYKEKDNVRTAFVHFMTSFLVDCHLPLIKALLEKQGLLPLVIPGLIQDESDAVLMFLSILKKNVIDNPLISKTLKLKTFSHQVLHNLFKMFNWKGPPELSVEAKNEVKPEIMVLLSNIITTLFTSHKLGLYFMDTYVGTSDTNKNQNLYKAMLSLKRPWENSYECDTVLEIIYKCPDLHRAIIHVIEQSFEPQHSPIWDRATEFTIKLLDKLKPEDMLPRLYNLNTMQTVNFIRFITLPVPLLKFIQANFGKDHTISLYCIKVLVKMLHLLKRYMRILNLREAQDILVEMRSKLEYFIPKHVPVPSTIISLINDIISGKEGAESSQDYKLPKVDTSDSLLGLIDTLLLYNYVHSSFFESLESSIDMKTILDFTKTLQGGQVPLLKFKVVSLWLTLDQSALSLKNPMFKDLFLIMLEVFTSEERNIWIEAKDTLQEFLKQTEIYESDEDEIQLFLYSLRKSKVEPISLVADIVEYVMQNKKDLIEYMRNQMSNFEIADEDTASNLDKLFTDLMNNQNTEDSMFLENKMPSPFIIGCIQFIQGNKEAKKSLKSFLSLYIANLMHCNCSPELSEVLIGDSKLEVRSYVTACMLNLIELPDSIVKDDTLLKLSDSIVNDDPVDFKSILQFIEDGSEDNYDLIISDKYYKILPQHSIDESELFMWAKYLMFCIVRLSKADRLTGVNMQKITNYFQIIIATGRQQHLLITCRRILLNLFKNAHFLRMFKAVDMTKKSYILTTEFMLQMIVQNKDIISYLDKNHYILKSYQQKTYTEIIKAFVKINKRKNIKSDHTIRVLEVVGFSKENDNHIFEKIFEADLESCVNDDKEPTLIVEVLRVLINKYSLSISLELNPELVVKTITLYGNLITNKALAANASKLETALATYFENKPHHATLITDEVFKKFFNAFAIRKTTANLAAIILRLNGKLHKVFSDELNREEILNQRELTLPLANEVLSHHQFLTEYPDCLVKLYNEYKTNINKYLEKPHKAGQIYMQNWKLLRKLVTECMMKEDCQKLFSKINKFELLDANHVQIVQTALLKLYIIDGEEKHEYFCNYVLSMLHVMVTCFKDEKLENLDTVVSLVYSTTQISNIKISENKEDLKKIVDSATWKNFCKSVLKNSLKVKTADQANVLGPKLLCLLTTLIKMLYPPDHTEIVDIFDMLTSHSEFLNVMLSHHSLDIKSRLLQLIFCLITSNKTIMKPQQIPVFLSAYHGTKNPCDRLILCILEFYENNGLPVNEYKPYVWGDSAANYYAVRKKRTASLWSHPTPNQVLNLLDREIIERTIRNFPVNQKLDYYYELPDNCETIKRTSSKAFIEYDRKQKMKMNNKTQDNEAVLEVALRKEEYNKVLQKFKEKDALTTSQQDDDDEIYDPAFLFPLLSHLLAPGSMASCFKVMRTGLLSVTLMALSSSCPLMRAAAYHVLHRFCMLLELETRHKNDKLLLTDFITTLRQSIASALKDSPKEDKIVGDFKNPRLPSVGALYLARALTVCTAPSEPLYRPVNNFLIAKQHVDLTIVPDFLSLFHDNEIECTERRLWILSVMSHGIKTMKDVIVIFKSMCIKMLMDFYTTVLCDKRTKARIISVFGSIASIPRALEILIEGHGLLTWLHSIIWYLRRDDKIVVREILNILNAIIVSVNVNAFGKQIKLNLGDVKVKGDEEYELLTIVYDLLNYVDQSDVDEVTTYLKLYNAISKRTVKFLTKRQITNIFNRCGRRFRDEECVKVIMQGVRAENSQMLRSKIIENSNCLVRELHLLSVSYIA</sequence>
<feature type="domain" description="URB1 N-terminal" evidence="2">
    <location>
        <begin position="92"/>
        <end position="398"/>
    </location>
</feature>
<dbReference type="Proteomes" id="UP001152562">
    <property type="component" value="Unassembled WGS sequence"/>
</dbReference>
<evidence type="ECO:0000259" key="2">
    <source>
        <dbReference type="Pfam" id="PF11707"/>
    </source>
</evidence>
<dbReference type="PANTHER" id="PTHR13500">
    <property type="entry name" value="NUCLEOLAR PRERIBOSOMAL-ASSOCIATED PROTEIN 1"/>
    <property type="match status" value="1"/>
</dbReference>
<organism evidence="4 5">
    <name type="scientific">Pieris brassicae</name>
    <name type="common">White butterfly</name>
    <name type="synonym">Large white butterfly</name>
    <dbReference type="NCBI Taxonomy" id="7116"/>
    <lineage>
        <taxon>Eukaryota</taxon>
        <taxon>Metazoa</taxon>
        <taxon>Ecdysozoa</taxon>
        <taxon>Arthropoda</taxon>
        <taxon>Hexapoda</taxon>
        <taxon>Insecta</taxon>
        <taxon>Pterygota</taxon>
        <taxon>Neoptera</taxon>
        <taxon>Endopterygota</taxon>
        <taxon>Lepidoptera</taxon>
        <taxon>Glossata</taxon>
        <taxon>Ditrysia</taxon>
        <taxon>Papilionoidea</taxon>
        <taxon>Pieridae</taxon>
        <taxon>Pierinae</taxon>
        <taxon>Pieris</taxon>
    </lineage>
</organism>
<dbReference type="PANTHER" id="PTHR13500:SF0">
    <property type="entry name" value="NUCLEOLAR PRE-RIBOSOMAL-ASSOCIATED PROTEIN 1"/>
    <property type="match status" value="1"/>
</dbReference>
<protein>
    <recommendedName>
        <fullName evidence="6">Nucleolar pre-ribosomal-associated protein 1</fullName>
    </recommendedName>
</protein>
<dbReference type="EMBL" id="CALOZG010000010">
    <property type="protein sequence ID" value="CAH4030269.1"/>
    <property type="molecule type" value="Genomic_DNA"/>
</dbReference>
<proteinExistence type="predicted"/>
<reference evidence="4" key="1">
    <citation type="submission" date="2022-05" db="EMBL/GenBank/DDBJ databases">
        <authorList>
            <person name="Okamura Y."/>
        </authorList>
    </citation>
    <scope>NUCLEOTIDE SEQUENCE</scope>
</reference>
<dbReference type="SUPFAM" id="SSF48371">
    <property type="entry name" value="ARM repeat"/>
    <property type="match status" value="1"/>
</dbReference>
<evidence type="ECO:0000313" key="5">
    <source>
        <dbReference type="Proteomes" id="UP001152562"/>
    </source>
</evidence>
<dbReference type="InterPro" id="IPR021714">
    <property type="entry name" value="URB1_N"/>
</dbReference>
<dbReference type="Pfam" id="PF16201">
    <property type="entry name" value="NopRA1"/>
    <property type="match status" value="1"/>
</dbReference>